<evidence type="ECO:0000256" key="9">
    <source>
        <dbReference type="RuleBase" id="RU369079"/>
    </source>
</evidence>
<comment type="function">
    <text evidence="9">Part of the tripartite ATP-independent periplasmic (TRAP) transport system.</text>
</comment>
<evidence type="ECO:0000256" key="3">
    <source>
        <dbReference type="ARBA" id="ARBA00022475"/>
    </source>
</evidence>
<evidence type="ECO:0000256" key="5">
    <source>
        <dbReference type="ARBA" id="ARBA00022692"/>
    </source>
</evidence>
<dbReference type="PANTHER" id="PTHR35011:SF2">
    <property type="entry name" value="2,3-DIKETO-L-GULONATE TRAP TRANSPORTER SMALL PERMEASE PROTEIN YIAM"/>
    <property type="match status" value="1"/>
</dbReference>
<dbReference type="Pfam" id="PF04290">
    <property type="entry name" value="DctQ"/>
    <property type="match status" value="1"/>
</dbReference>
<dbReference type="InterPro" id="IPR007387">
    <property type="entry name" value="TRAP_DctQ"/>
</dbReference>
<comment type="subcellular location">
    <subcellularLocation>
        <location evidence="1 9">Cell inner membrane</location>
        <topology evidence="1 9">Multi-pass membrane protein</topology>
    </subcellularLocation>
</comment>
<comment type="subunit">
    <text evidence="9">The complex comprises the extracytoplasmic solute receptor protein and the two transmembrane proteins.</text>
</comment>
<dbReference type="EMBL" id="FNVQ01000011">
    <property type="protein sequence ID" value="SEG89076.1"/>
    <property type="molecule type" value="Genomic_DNA"/>
</dbReference>
<keyword evidence="7 9" id="KW-0472">Membrane</keyword>
<dbReference type="GO" id="GO:0015740">
    <property type="term" value="P:C4-dicarboxylate transport"/>
    <property type="evidence" value="ECO:0007669"/>
    <property type="project" value="TreeGrafter"/>
</dbReference>
<dbReference type="AlphaFoldDB" id="A0A1H6DWH4"/>
<name>A0A1H6DWH4_9GAMM</name>
<keyword evidence="3" id="KW-1003">Cell membrane</keyword>
<organism evidence="11 12">
    <name type="scientific">Marinobacterium lutimaris</name>
    <dbReference type="NCBI Taxonomy" id="568106"/>
    <lineage>
        <taxon>Bacteria</taxon>
        <taxon>Pseudomonadati</taxon>
        <taxon>Pseudomonadota</taxon>
        <taxon>Gammaproteobacteria</taxon>
        <taxon>Oceanospirillales</taxon>
        <taxon>Oceanospirillaceae</taxon>
        <taxon>Marinobacterium</taxon>
    </lineage>
</organism>
<reference evidence="11 12" key="1">
    <citation type="submission" date="2016-10" db="EMBL/GenBank/DDBJ databases">
        <authorList>
            <person name="de Groot N.N."/>
        </authorList>
    </citation>
    <scope>NUCLEOTIDE SEQUENCE [LARGE SCALE GENOMIC DNA]</scope>
    <source>
        <strain evidence="11 12">DSM 22012</strain>
    </source>
</reference>
<dbReference type="Proteomes" id="UP000236745">
    <property type="component" value="Unassembled WGS sequence"/>
</dbReference>
<evidence type="ECO:0000256" key="7">
    <source>
        <dbReference type="ARBA" id="ARBA00023136"/>
    </source>
</evidence>
<keyword evidence="12" id="KW-1185">Reference proteome</keyword>
<evidence type="ECO:0000256" key="6">
    <source>
        <dbReference type="ARBA" id="ARBA00022989"/>
    </source>
</evidence>
<keyword evidence="6 9" id="KW-1133">Transmembrane helix</keyword>
<dbReference type="PANTHER" id="PTHR35011">
    <property type="entry name" value="2,3-DIKETO-L-GULONATE TRAP TRANSPORTER SMALL PERMEASE PROTEIN YIAM"/>
    <property type="match status" value="1"/>
</dbReference>
<gene>
    <name evidence="11" type="ORF">SAMN05444390_11112</name>
</gene>
<feature type="transmembrane region" description="Helical" evidence="9">
    <location>
        <begin position="155"/>
        <end position="176"/>
    </location>
</feature>
<evidence type="ECO:0000256" key="8">
    <source>
        <dbReference type="ARBA" id="ARBA00038436"/>
    </source>
</evidence>
<proteinExistence type="inferred from homology"/>
<dbReference type="GO" id="GO:0022857">
    <property type="term" value="F:transmembrane transporter activity"/>
    <property type="evidence" value="ECO:0007669"/>
    <property type="project" value="UniProtKB-UniRule"/>
</dbReference>
<accession>A0A1H6DWH4</accession>
<keyword evidence="5 9" id="KW-0812">Transmembrane</keyword>
<comment type="similarity">
    <text evidence="8 9">Belongs to the TRAP transporter small permease family.</text>
</comment>
<evidence type="ECO:0000313" key="12">
    <source>
        <dbReference type="Proteomes" id="UP000236745"/>
    </source>
</evidence>
<evidence type="ECO:0000259" key="10">
    <source>
        <dbReference type="Pfam" id="PF04290"/>
    </source>
</evidence>
<dbReference type="InterPro" id="IPR055348">
    <property type="entry name" value="DctQ"/>
</dbReference>
<evidence type="ECO:0000256" key="4">
    <source>
        <dbReference type="ARBA" id="ARBA00022519"/>
    </source>
</evidence>
<evidence type="ECO:0000256" key="1">
    <source>
        <dbReference type="ARBA" id="ARBA00004429"/>
    </source>
</evidence>
<dbReference type="GO" id="GO:0005886">
    <property type="term" value="C:plasma membrane"/>
    <property type="evidence" value="ECO:0007669"/>
    <property type="project" value="UniProtKB-SubCell"/>
</dbReference>
<feature type="transmembrane region" description="Helical" evidence="9">
    <location>
        <begin position="114"/>
        <end position="135"/>
    </location>
</feature>
<feature type="transmembrane region" description="Helical" evidence="9">
    <location>
        <begin position="30"/>
        <end position="56"/>
    </location>
</feature>
<keyword evidence="4 9" id="KW-0997">Cell inner membrane</keyword>
<protein>
    <recommendedName>
        <fullName evidence="9">TRAP transporter small permease protein</fullName>
    </recommendedName>
</protein>
<evidence type="ECO:0000313" key="11">
    <source>
        <dbReference type="EMBL" id="SEG89076.1"/>
    </source>
</evidence>
<evidence type="ECO:0000256" key="2">
    <source>
        <dbReference type="ARBA" id="ARBA00022448"/>
    </source>
</evidence>
<feature type="transmembrane region" description="Helical" evidence="9">
    <location>
        <begin position="76"/>
        <end position="94"/>
    </location>
</feature>
<sequence>MGAFMDMPVDKCVSAAQGERSRFAWVRSKITRVVGAINFASATIVIATLVTMFLAILVNVGLRYLFGSGITWAYEIPSILFPWAVAGGLVMATAQGRNIAVDAIIKMLPERLRWMLAILISAFTCAISVGVVYYSVPIVKAAQYSHLAETGVAQIYGYSSLLYAFSMIALISLLNLTEYLLGQKMEVASPSESNFS</sequence>
<feature type="domain" description="Tripartite ATP-independent periplasmic transporters DctQ component" evidence="10">
    <location>
        <begin position="52"/>
        <end position="178"/>
    </location>
</feature>
<keyword evidence="2 9" id="KW-0813">Transport</keyword>